<dbReference type="Proteomes" id="UP000499080">
    <property type="component" value="Unassembled WGS sequence"/>
</dbReference>
<evidence type="ECO:0000313" key="2">
    <source>
        <dbReference type="Proteomes" id="UP000499080"/>
    </source>
</evidence>
<protein>
    <submittedName>
        <fullName evidence="1">Uncharacterized protein</fullName>
    </submittedName>
</protein>
<reference evidence="1 2" key="1">
    <citation type="journal article" date="2019" name="Sci. Rep.">
        <title>Orb-weaving spider Araneus ventricosus genome elucidates the spidroin gene catalogue.</title>
        <authorList>
            <person name="Kono N."/>
            <person name="Nakamura H."/>
            <person name="Ohtoshi R."/>
            <person name="Moran D.A.P."/>
            <person name="Shinohara A."/>
            <person name="Yoshida Y."/>
            <person name="Fujiwara M."/>
            <person name="Mori M."/>
            <person name="Tomita M."/>
            <person name="Arakawa K."/>
        </authorList>
    </citation>
    <scope>NUCLEOTIDE SEQUENCE [LARGE SCALE GENOMIC DNA]</scope>
</reference>
<accession>A0A4Y2EL93</accession>
<gene>
    <name evidence="1" type="ORF">AVEN_88268_1</name>
</gene>
<dbReference type="AlphaFoldDB" id="A0A4Y2EL93"/>
<evidence type="ECO:0000313" key="1">
    <source>
        <dbReference type="EMBL" id="GBM30052.1"/>
    </source>
</evidence>
<sequence>MSQKWIILSKTEEQLLTETTKMMKQTALIENDTQNKINDDNYLRQGKLPEINIMAAPSNSSAIHHNEGQCCKNASKHLIQDKMNIRAVEIIYV</sequence>
<name>A0A4Y2EL93_ARAVE</name>
<proteinExistence type="predicted"/>
<dbReference type="EMBL" id="BGPR01000651">
    <property type="protein sequence ID" value="GBM30052.1"/>
    <property type="molecule type" value="Genomic_DNA"/>
</dbReference>
<keyword evidence="2" id="KW-1185">Reference proteome</keyword>
<organism evidence="1 2">
    <name type="scientific">Araneus ventricosus</name>
    <name type="common">Orbweaver spider</name>
    <name type="synonym">Epeira ventricosa</name>
    <dbReference type="NCBI Taxonomy" id="182803"/>
    <lineage>
        <taxon>Eukaryota</taxon>
        <taxon>Metazoa</taxon>
        <taxon>Ecdysozoa</taxon>
        <taxon>Arthropoda</taxon>
        <taxon>Chelicerata</taxon>
        <taxon>Arachnida</taxon>
        <taxon>Araneae</taxon>
        <taxon>Araneomorphae</taxon>
        <taxon>Entelegynae</taxon>
        <taxon>Araneoidea</taxon>
        <taxon>Araneidae</taxon>
        <taxon>Araneus</taxon>
    </lineage>
</organism>
<comment type="caution">
    <text evidence="1">The sequence shown here is derived from an EMBL/GenBank/DDBJ whole genome shotgun (WGS) entry which is preliminary data.</text>
</comment>